<keyword evidence="3" id="KW-1185">Reference proteome</keyword>
<name>A0A7H8QKN4_TALRU</name>
<dbReference type="InterPro" id="IPR002575">
    <property type="entry name" value="Aminoglycoside_PTrfase"/>
</dbReference>
<dbReference type="OrthoDB" id="10003767at2759"/>
<protein>
    <recommendedName>
        <fullName evidence="1">Aminoglycoside phosphotransferase domain-containing protein</fullName>
    </recommendedName>
</protein>
<sequence length="392" mass="44444">MTPVNQNWPSFQHLGRESDHVKKIEEVLAKADFAYLCSKAIEYRENKENKPSLQCSVDTTRFTSGAFNVVVALDFSDSVQWIARILLSQSTANDSDDESLSASLLSEVATMKLVREKTKIPVPLVFGYEVSKNPLGYSYVLMEALPGNVLPSRFATSVPNEYKKKIGRISHSGESDPNDVESLRVFPFPMTGYLANVGPFSTSLEYFYHFRKGQTRSLLEEHRGEAEWEAALWLLETAVTSMATEEFVNGPFPLCHLDLHFNNMLFDDEFNLTGIIDWSYAQTVPVERFVVSPEFIAPPAAPAAVKQSIFDFRGMFIDAWRAIGNNKSSQQDLTLYPSKLVASPVAELVYRCTCSYPWRAIFDARLSLRLLYGENAKWEEFQKFNVEKSTWK</sequence>
<proteinExistence type="predicted"/>
<dbReference type="InterPro" id="IPR011009">
    <property type="entry name" value="Kinase-like_dom_sf"/>
</dbReference>
<dbReference type="InterPro" id="IPR051678">
    <property type="entry name" value="AGP_Transferase"/>
</dbReference>
<organism evidence="2 3">
    <name type="scientific">Talaromyces rugulosus</name>
    <name type="common">Penicillium rugulosum</name>
    <dbReference type="NCBI Taxonomy" id="121627"/>
    <lineage>
        <taxon>Eukaryota</taxon>
        <taxon>Fungi</taxon>
        <taxon>Dikarya</taxon>
        <taxon>Ascomycota</taxon>
        <taxon>Pezizomycotina</taxon>
        <taxon>Eurotiomycetes</taxon>
        <taxon>Eurotiomycetidae</taxon>
        <taxon>Eurotiales</taxon>
        <taxon>Trichocomaceae</taxon>
        <taxon>Talaromyces</taxon>
        <taxon>Talaromyces sect. Islandici</taxon>
    </lineage>
</organism>
<accession>A0A7H8QKN4</accession>
<evidence type="ECO:0000313" key="2">
    <source>
        <dbReference type="EMBL" id="QKX54434.1"/>
    </source>
</evidence>
<dbReference type="PANTHER" id="PTHR21310">
    <property type="entry name" value="AMINOGLYCOSIDE PHOSPHOTRANSFERASE-RELATED-RELATED"/>
    <property type="match status" value="1"/>
</dbReference>
<dbReference type="GeneID" id="55989031"/>
<dbReference type="Gene3D" id="3.30.200.20">
    <property type="entry name" value="Phosphorylase Kinase, domain 1"/>
    <property type="match status" value="1"/>
</dbReference>
<dbReference type="EMBL" id="CP055898">
    <property type="protein sequence ID" value="QKX54434.1"/>
    <property type="molecule type" value="Genomic_DNA"/>
</dbReference>
<dbReference type="AlphaFoldDB" id="A0A7H8QKN4"/>
<dbReference type="Pfam" id="PF01636">
    <property type="entry name" value="APH"/>
    <property type="match status" value="1"/>
</dbReference>
<reference evidence="3" key="1">
    <citation type="submission" date="2020-06" db="EMBL/GenBank/DDBJ databases">
        <title>A chromosome-scale genome assembly of Talaromyces rugulosus W13939.</title>
        <authorList>
            <person name="Wang B."/>
            <person name="Guo L."/>
            <person name="Ye K."/>
            <person name="Wang L."/>
        </authorList>
    </citation>
    <scope>NUCLEOTIDE SEQUENCE [LARGE SCALE GENOMIC DNA]</scope>
    <source>
        <strain evidence="3">W13939</strain>
    </source>
</reference>
<dbReference type="PANTHER" id="PTHR21310:SF15">
    <property type="entry name" value="AMINOGLYCOSIDE PHOSPHOTRANSFERASE DOMAIN-CONTAINING PROTEIN"/>
    <property type="match status" value="1"/>
</dbReference>
<dbReference type="SUPFAM" id="SSF56112">
    <property type="entry name" value="Protein kinase-like (PK-like)"/>
    <property type="match status" value="1"/>
</dbReference>
<dbReference type="Gene3D" id="3.90.1200.10">
    <property type="match status" value="1"/>
</dbReference>
<evidence type="ECO:0000313" key="3">
    <source>
        <dbReference type="Proteomes" id="UP000509510"/>
    </source>
</evidence>
<dbReference type="KEGG" id="trg:TRUGW13939_01520"/>
<feature type="domain" description="Aminoglycoside phosphotransferase" evidence="1">
    <location>
        <begin position="60"/>
        <end position="282"/>
    </location>
</feature>
<dbReference type="Proteomes" id="UP000509510">
    <property type="component" value="Chromosome I"/>
</dbReference>
<gene>
    <name evidence="2" type="ORF">TRUGW13939_01520</name>
</gene>
<dbReference type="RefSeq" id="XP_035340613.1">
    <property type="nucleotide sequence ID" value="XM_035484720.1"/>
</dbReference>
<evidence type="ECO:0000259" key="1">
    <source>
        <dbReference type="Pfam" id="PF01636"/>
    </source>
</evidence>